<dbReference type="AlphaFoldDB" id="A0A921F1N8"/>
<feature type="signal peptide" evidence="2">
    <location>
        <begin position="1"/>
        <end position="29"/>
    </location>
</feature>
<name>A0A921F1N8_9LACO</name>
<sequence>MHRSTIVKSLSLAGVILSLMSVGVPSASAATTAQTPLTTETRATGNRTTTSQTDLATADPIIQSRLSKDEMAEQVALYGDVKDTLVKLAGTKNTRDIGGYKTANGKFQIRP</sequence>
<feature type="non-terminal residue" evidence="3">
    <location>
        <position position="111"/>
    </location>
</feature>
<protein>
    <submittedName>
        <fullName evidence="3">Tyrosine-protein phosphatase</fullName>
    </submittedName>
</protein>
<keyword evidence="2" id="KW-0732">Signal</keyword>
<organism evidence="3 4">
    <name type="scientific">Levilactobacillus hammesii</name>
    <dbReference type="NCBI Taxonomy" id="267633"/>
    <lineage>
        <taxon>Bacteria</taxon>
        <taxon>Bacillati</taxon>
        <taxon>Bacillota</taxon>
        <taxon>Bacilli</taxon>
        <taxon>Lactobacillales</taxon>
        <taxon>Lactobacillaceae</taxon>
        <taxon>Levilactobacillus</taxon>
    </lineage>
</organism>
<comment type="caution">
    <text evidence="3">The sequence shown here is derived from an EMBL/GenBank/DDBJ whole genome shotgun (WGS) entry which is preliminary data.</text>
</comment>
<dbReference type="EMBL" id="DYXN01000094">
    <property type="protein sequence ID" value="HJE87199.1"/>
    <property type="molecule type" value="Genomic_DNA"/>
</dbReference>
<reference evidence="3" key="1">
    <citation type="journal article" date="2021" name="PeerJ">
        <title>Extensive microbial diversity within the chicken gut microbiome revealed by metagenomics and culture.</title>
        <authorList>
            <person name="Gilroy R."/>
            <person name="Ravi A."/>
            <person name="Getino M."/>
            <person name="Pursley I."/>
            <person name="Horton D.L."/>
            <person name="Alikhan N.F."/>
            <person name="Baker D."/>
            <person name="Gharbi K."/>
            <person name="Hall N."/>
            <person name="Watson M."/>
            <person name="Adriaenssens E.M."/>
            <person name="Foster-Nyarko E."/>
            <person name="Jarju S."/>
            <person name="Secka A."/>
            <person name="Antonio M."/>
            <person name="Oren A."/>
            <person name="Chaudhuri R.R."/>
            <person name="La Ragione R."/>
            <person name="Hildebrand F."/>
            <person name="Pallen M.J."/>
        </authorList>
    </citation>
    <scope>NUCLEOTIDE SEQUENCE</scope>
    <source>
        <strain evidence="3">CHK173-2145</strain>
    </source>
</reference>
<feature type="compositionally biased region" description="Low complexity" evidence="1">
    <location>
        <begin position="27"/>
        <end position="53"/>
    </location>
</feature>
<reference evidence="3" key="2">
    <citation type="submission" date="2021-09" db="EMBL/GenBank/DDBJ databases">
        <authorList>
            <person name="Gilroy R."/>
        </authorList>
    </citation>
    <scope>NUCLEOTIDE SEQUENCE</scope>
    <source>
        <strain evidence="3">CHK173-2145</strain>
    </source>
</reference>
<evidence type="ECO:0000256" key="2">
    <source>
        <dbReference type="SAM" id="SignalP"/>
    </source>
</evidence>
<accession>A0A921F1N8</accession>
<proteinExistence type="predicted"/>
<dbReference type="Proteomes" id="UP000721920">
    <property type="component" value="Unassembled WGS sequence"/>
</dbReference>
<evidence type="ECO:0000313" key="4">
    <source>
        <dbReference type="Proteomes" id="UP000721920"/>
    </source>
</evidence>
<feature type="region of interest" description="Disordered" evidence="1">
    <location>
        <begin position="27"/>
        <end position="56"/>
    </location>
</feature>
<evidence type="ECO:0000256" key="1">
    <source>
        <dbReference type="SAM" id="MobiDB-lite"/>
    </source>
</evidence>
<gene>
    <name evidence="3" type="ORF">K8U88_06390</name>
</gene>
<feature type="chain" id="PRO_5036906881" evidence="2">
    <location>
        <begin position="30"/>
        <end position="111"/>
    </location>
</feature>
<evidence type="ECO:0000313" key="3">
    <source>
        <dbReference type="EMBL" id="HJE87199.1"/>
    </source>
</evidence>